<dbReference type="SUPFAM" id="SSF160272">
    <property type="entry name" value="Shew3726-like"/>
    <property type="match status" value="1"/>
</dbReference>
<dbReference type="OrthoDB" id="6465020at2"/>
<dbReference type="Proteomes" id="UP000243793">
    <property type="component" value="Chromosome"/>
</dbReference>
<protein>
    <submittedName>
        <fullName evidence="1">Uncharacterized protein</fullName>
    </submittedName>
</protein>
<dbReference type="InterPro" id="IPR009962">
    <property type="entry name" value="DUF1488"/>
</dbReference>
<dbReference type="AlphaFoldDB" id="A0A1Y0CZM4"/>
<accession>A0A1Y0CZM4</accession>
<dbReference type="KEGG" id="ocm:CBP12_11895"/>
<proteinExistence type="predicted"/>
<dbReference type="RefSeq" id="WP_086964694.1">
    <property type="nucleotide sequence ID" value="NZ_CP021376.1"/>
</dbReference>
<sequence>MNQDIIVNDDLVWQPEQAKLTFSAQWFGGQVLCHISVALLEHLSGQQLVDEASIMLAFEAQRFDIEEQVSDLISQEAFGPDGSLTL</sequence>
<gene>
    <name evidence="1" type="ORF">CBP12_11895</name>
</gene>
<dbReference type="Pfam" id="PF07369">
    <property type="entry name" value="DUF1488"/>
    <property type="match status" value="1"/>
</dbReference>
<keyword evidence="2" id="KW-1185">Reference proteome</keyword>
<evidence type="ECO:0000313" key="2">
    <source>
        <dbReference type="Proteomes" id="UP000243793"/>
    </source>
</evidence>
<dbReference type="InterPro" id="IPR036692">
    <property type="entry name" value="Shew3726-like_sf"/>
</dbReference>
<name>A0A1Y0CZM4_9GAMM</name>
<organism evidence="1 2">
    <name type="scientific">Oceanisphaera avium</name>
    <dbReference type="NCBI Taxonomy" id="1903694"/>
    <lineage>
        <taxon>Bacteria</taxon>
        <taxon>Pseudomonadati</taxon>
        <taxon>Pseudomonadota</taxon>
        <taxon>Gammaproteobacteria</taxon>
        <taxon>Aeromonadales</taxon>
        <taxon>Aeromonadaceae</taxon>
        <taxon>Oceanisphaera</taxon>
    </lineage>
</organism>
<dbReference type="Gene3D" id="3.30.160.140">
    <property type="entry name" value="Shew3726-like"/>
    <property type="match status" value="1"/>
</dbReference>
<reference evidence="2" key="1">
    <citation type="submission" date="2017-05" db="EMBL/GenBank/DDBJ databases">
        <authorList>
            <person name="Sung H."/>
        </authorList>
    </citation>
    <scope>NUCLEOTIDE SEQUENCE [LARGE SCALE GENOMIC DNA]</scope>
    <source>
        <strain evidence="2">AMac2203</strain>
    </source>
</reference>
<evidence type="ECO:0000313" key="1">
    <source>
        <dbReference type="EMBL" id="ART80771.1"/>
    </source>
</evidence>
<dbReference type="EMBL" id="CP021376">
    <property type="protein sequence ID" value="ART80771.1"/>
    <property type="molecule type" value="Genomic_DNA"/>
</dbReference>